<dbReference type="SUPFAM" id="SSF52833">
    <property type="entry name" value="Thioredoxin-like"/>
    <property type="match status" value="1"/>
</dbReference>
<comment type="caution">
    <text evidence="6">The sequence shown here is derived from an EMBL/GenBank/DDBJ whole genome shotgun (WGS) entry which is preliminary data.</text>
</comment>
<keyword evidence="4" id="KW-0676">Redox-active center</keyword>
<dbReference type="InterPro" id="IPR013766">
    <property type="entry name" value="Thioredoxin_domain"/>
</dbReference>
<reference evidence="7" key="1">
    <citation type="journal article" date="2019" name="Int. J. Syst. Evol. Microbiol.">
        <title>The Global Catalogue of Microorganisms (GCM) 10K type strain sequencing project: providing services to taxonomists for standard genome sequencing and annotation.</title>
        <authorList>
            <consortium name="The Broad Institute Genomics Platform"/>
            <consortium name="The Broad Institute Genome Sequencing Center for Infectious Disease"/>
            <person name="Wu L."/>
            <person name="Ma J."/>
        </authorList>
    </citation>
    <scope>NUCLEOTIDE SEQUENCE [LARGE SCALE GENOMIC DNA]</scope>
    <source>
        <strain evidence="7">JCM 17626</strain>
    </source>
</reference>
<proteinExistence type="predicted"/>
<dbReference type="CDD" id="cd02966">
    <property type="entry name" value="TlpA_like_family"/>
    <property type="match status" value="1"/>
</dbReference>
<evidence type="ECO:0000256" key="3">
    <source>
        <dbReference type="ARBA" id="ARBA00023157"/>
    </source>
</evidence>
<dbReference type="Gene3D" id="3.40.30.10">
    <property type="entry name" value="Glutaredoxin"/>
    <property type="match status" value="1"/>
</dbReference>
<sequence length="375" mass="42496">MKKIAVAIIFISLLPVFTLGQTKELKNFTIAGEVNVDTGTVQLIPNESNTALYPPDFKQLTAKINNGKFKFSGRVDGPVWIYFKIGDKYQSAGTAISTGEQHISIDTASNYGEPKNDNLIMKDAKSYDKAFISVEKQRKQYRLNYDSLFNIYGRKFPEEPELKSMKELKATYVVHDATLFSFVNKNPDSFYALYKLYALLNFGYNTTLGNTFENFSPLLRQSRLGQATMQRILSSKQIAIGETLPNFNVADLNGKKIADTPYNSNKLTLVDMWYSHCMPCIAQFEDLKAIRNAFQDKGFEIIGISTDKTKYVEDWKLAIDKYKLTWPQYLDLNGIETSKYGVHIFPTSLLVNQQGKIVATGLSTVELKDFLKNNL</sequence>
<evidence type="ECO:0000313" key="6">
    <source>
        <dbReference type="EMBL" id="GAA4197318.1"/>
    </source>
</evidence>
<dbReference type="PROSITE" id="PS51352">
    <property type="entry name" value="THIOREDOXIN_2"/>
    <property type="match status" value="1"/>
</dbReference>
<name>A0ABP8B3Z6_9SPHI</name>
<dbReference type="EMBL" id="BAABBY010000001">
    <property type="protein sequence ID" value="GAA4197318.1"/>
    <property type="molecule type" value="Genomic_DNA"/>
</dbReference>
<keyword evidence="7" id="KW-1185">Reference proteome</keyword>
<keyword evidence="2" id="KW-0201">Cytochrome c-type biogenesis</keyword>
<dbReference type="PANTHER" id="PTHR42852:SF6">
    <property type="entry name" value="THIOL:DISULFIDE INTERCHANGE PROTEIN DSBE"/>
    <property type="match status" value="1"/>
</dbReference>
<evidence type="ECO:0000256" key="2">
    <source>
        <dbReference type="ARBA" id="ARBA00022748"/>
    </source>
</evidence>
<organism evidence="6 7">
    <name type="scientific">Pedobacter jeongneungensis</name>
    <dbReference type="NCBI Taxonomy" id="947309"/>
    <lineage>
        <taxon>Bacteria</taxon>
        <taxon>Pseudomonadati</taxon>
        <taxon>Bacteroidota</taxon>
        <taxon>Sphingobacteriia</taxon>
        <taxon>Sphingobacteriales</taxon>
        <taxon>Sphingobacteriaceae</taxon>
        <taxon>Pedobacter</taxon>
    </lineage>
</organism>
<dbReference type="InterPro" id="IPR036249">
    <property type="entry name" value="Thioredoxin-like_sf"/>
</dbReference>
<gene>
    <name evidence="6" type="ORF">GCM10022289_04380</name>
</gene>
<evidence type="ECO:0000256" key="1">
    <source>
        <dbReference type="ARBA" id="ARBA00004196"/>
    </source>
</evidence>
<feature type="domain" description="Thioredoxin" evidence="5">
    <location>
        <begin position="238"/>
        <end position="375"/>
    </location>
</feature>
<evidence type="ECO:0000259" key="5">
    <source>
        <dbReference type="PROSITE" id="PS51352"/>
    </source>
</evidence>
<dbReference type="PANTHER" id="PTHR42852">
    <property type="entry name" value="THIOL:DISULFIDE INTERCHANGE PROTEIN DSBE"/>
    <property type="match status" value="1"/>
</dbReference>
<evidence type="ECO:0000313" key="7">
    <source>
        <dbReference type="Proteomes" id="UP001501772"/>
    </source>
</evidence>
<accession>A0ABP8B3Z6</accession>
<dbReference type="Proteomes" id="UP001501772">
    <property type="component" value="Unassembled WGS sequence"/>
</dbReference>
<protein>
    <submittedName>
        <fullName evidence="6">TlpA disulfide reductase family protein</fullName>
    </submittedName>
</protein>
<dbReference type="InterPro" id="IPR000866">
    <property type="entry name" value="AhpC/TSA"/>
</dbReference>
<comment type="subcellular location">
    <subcellularLocation>
        <location evidence="1">Cell envelope</location>
    </subcellularLocation>
</comment>
<evidence type="ECO:0000256" key="4">
    <source>
        <dbReference type="ARBA" id="ARBA00023284"/>
    </source>
</evidence>
<keyword evidence="3" id="KW-1015">Disulfide bond</keyword>
<dbReference type="InterPro" id="IPR050553">
    <property type="entry name" value="Thioredoxin_ResA/DsbE_sf"/>
</dbReference>
<dbReference type="Pfam" id="PF00578">
    <property type="entry name" value="AhpC-TSA"/>
    <property type="match status" value="1"/>
</dbReference>
<dbReference type="RefSeq" id="WP_344849034.1">
    <property type="nucleotide sequence ID" value="NZ_BAABBY010000001.1"/>
</dbReference>